<keyword evidence="5 6" id="KW-0472">Membrane</keyword>
<comment type="caution">
    <text evidence="7">The sequence shown here is derived from an EMBL/GenBank/DDBJ whole genome shotgun (WGS) entry which is preliminary data.</text>
</comment>
<dbReference type="PANTHER" id="PTHR12608">
    <property type="entry name" value="TRANSMEMBRANE PROTEIN HTP-1 RELATED"/>
    <property type="match status" value="1"/>
</dbReference>
<keyword evidence="8" id="KW-1185">Reference proteome</keyword>
<gene>
    <name evidence="7" type="ORF">RDWZM_003488</name>
</gene>
<feature type="transmembrane region" description="Helical" evidence="6">
    <location>
        <begin position="64"/>
        <end position="88"/>
    </location>
</feature>
<sequence>MVATELAETMVKGKLNDDLSIWNRLNELKFIHGFIASFSVIIVSELGDKTFFIAAIMAMRHPRFTVFLAAMFAIFVMNTLAVILGMATTVVPHFITHYGSIILFAIFGVKMLYEGYNMTDEEGKEEMEEVQKSITKKESNNADYESLTSAEDPETGIIKTSAKLPLSTRIRRRLMAYVSLVFIETFTMTFLAEWGDRSQISTIILAAREDVIGVGIGALCGHFICTGIAVLGGRIIAQMISVRTVTLIGGVVFIFFSLFAYFGNEGTV</sequence>
<feature type="transmembrane region" description="Helical" evidence="6">
    <location>
        <begin position="212"/>
        <end position="232"/>
    </location>
</feature>
<dbReference type="GO" id="GO:0015085">
    <property type="term" value="F:calcium ion transmembrane transporter activity"/>
    <property type="evidence" value="ECO:0007669"/>
    <property type="project" value="TreeGrafter"/>
</dbReference>
<name>A0A9Q0MF41_BLOTA</name>
<evidence type="ECO:0000256" key="5">
    <source>
        <dbReference type="ARBA" id="ARBA00023136"/>
    </source>
</evidence>
<dbReference type="PANTHER" id="PTHR12608:SF1">
    <property type="entry name" value="TRANSMEMBRANE PROTEIN 165"/>
    <property type="match status" value="1"/>
</dbReference>
<dbReference type="InterPro" id="IPR001727">
    <property type="entry name" value="GDT1-like"/>
</dbReference>
<reference evidence="7" key="1">
    <citation type="submission" date="2022-12" db="EMBL/GenBank/DDBJ databases">
        <title>Genome assemblies of Blomia tropicalis.</title>
        <authorList>
            <person name="Cui Y."/>
        </authorList>
    </citation>
    <scope>NUCLEOTIDE SEQUENCE</scope>
    <source>
        <tissue evidence="7">Adult mites</tissue>
    </source>
</reference>
<dbReference type="InterPro" id="IPR049555">
    <property type="entry name" value="GDT1-like_CS"/>
</dbReference>
<dbReference type="GO" id="GO:0032468">
    <property type="term" value="P:Golgi calcium ion homeostasis"/>
    <property type="evidence" value="ECO:0007669"/>
    <property type="project" value="TreeGrafter"/>
</dbReference>
<dbReference type="GO" id="GO:0005384">
    <property type="term" value="F:manganese ion transmembrane transporter activity"/>
    <property type="evidence" value="ECO:0007669"/>
    <property type="project" value="TreeGrafter"/>
</dbReference>
<evidence type="ECO:0000313" key="8">
    <source>
        <dbReference type="Proteomes" id="UP001142055"/>
    </source>
</evidence>
<accession>A0A9Q0MF41</accession>
<dbReference type="AlphaFoldDB" id="A0A9Q0MF41"/>
<dbReference type="Pfam" id="PF01169">
    <property type="entry name" value="GDT1"/>
    <property type="match status" value="2"/>
</dbReference>
<dbReference type="GO" id="GO:0032472">
    <property type="term" value="P:Golgi calcium ion transport"/>
    <property type="evidence" value="ECO:0007669"/>
    <property type="project" value="TreeGrafter"/>
</dbReference>
<feature type="transmembrane region" description="Helical" evidence="6">
    <location>
        <begin position="174"/>
        <end position="192"/>
    </location>
</feature>
<evidence type="ECO:0000256" key="4">
    <source>
        <dbReference type="ARBA" id="ARBA00022989"/>
    </source>
</evidence>
<comment type="similarity">
    <text evidence="2 6">Belongs to the GDT1 family.</text>
</comment>
<evidence type="ECO:0000256" key="3">
    <source>
        <dbReference type="ARBA" id="ARBA00022692"/>
    </source>
</evidence>
<feature type="transmembrane region" description="Helical" evidence="6">
    <location>
        <begin position="94"/>
        <end position="113"/>
    </location>
</feature>
<comment type="subcellular location">
    <subcellularLocation>
        <location evidence="1 6">Membrane</location>
        <topology evidence="1 6">Multi-pass membrane protein</topology>
    </subcellularLocation>
</comment>
<keyword evidence="4 6" id="KW-1133">Transmembrane helix</keyword>
<dbReference type="PROSITE" id="PS01214">
    <property type="entry name" value="UPF0016"/>
    <property type="match status" value="1"/>
</dbReference>
<evidence type="ECO:0000256" key="6">
    <source>
        <dbReference type="RuleBase" id="RU365102"/>
    </source>
</evidence>
<evidence type="ECO:0000256" key="2">
    <source>
        <dbReference type="ARBA" id="ARBA00009190"/>
    </source>
</evidence>
<keyword evidence="3 6" id="KW-0812">Transmembrane</keyword>
<dbReference type="OMA" id="ILGHAIC"/>
<protein>
    <recommendedName>
        <fullName evidence="6">GDT1 family protein</fullName>
    </recommendedName>
</protein>
<dbReference type="Proteomes" id="UP001142055">
    <property type="component" value="Chromosome 1"/>
</dbReference>
<dbReference type="EMBL" id="JAPWDV010000001">
    <property type="protein sequence ID" value="KAJ6224943.1"/>
    <property type="molecule type" value="Genomic_DNA"/>
</dbReference>
<evidence type="ECO:0000313" key="7">
    <source>
        <dbReference type="EMBL" id="KAJ6224943.1"/>
    </source>
</evidence>
<dbReference type="GO" id="GO:0016020">
    <property type="term" value="C:membrane"/>
    <property type="evidence" value="ECO:0007669"/>
    <property type="project" value="UniProtKB-SubCell"/>
</dbReference>
<dbReference type="GO" id="GO:0005794">
    <property type="term" value="C:Golgi apparatus"/>
    <property type="evidence" value="ECO:0007669"/>
    <property type="project" value="TreeGrafter"/>
</dbReference>
<evidence type="ECO:0000256" key="1">
    <source>
        <dbReference type="ARBA" id="ARBA00004141"/>
    </source>
</evidence>
<proteinExistence type="inferred from homology"/>
<organism evidence="7 8">
    <name type="scientific">Blomia tropicalis</name>
    <name type="common">Mite</name>
    <dbReference type="NCBI Taxonomy" id="40697"/>
    <lineage>
        <taxon>Eukaryota</taxon>
        <taxon>Metazoa</taxon>
        <taxon>Ecdysozoa</taxon>
        <taxon>Arthropoda</taxon>
        <taxon>Chelicerata</taxon>
        <taxon>Arachnida</taxon>
        <taxon>Acari</taxon>
        <taxon>Acariformes</taxon>
        <taxon>Sarcoptiformes</taxon>
        <taxon>Astigmata</taxon>
        <taxon>Glycyphagoidea</taxon>
        <taxon>Echimyopodidae</taxon>
        <taxon>Blomia</taxon>
    </lineage>
</organism>
<feature type="transmembrane region" description="Helical" evidence="6">
    <location>
        <begin position="244"/>
        <end position="262"/>
    </location>
</feature>